<feature type="transmembrane region" description="Helical" evidence="1">
    <location>
        <begin position="283"/>
        <end position="307"/>
    </location>
</feature>
<feature type="transmembrane region" description="Helical" evidence="1">
    <location>
        <begin position="146"/>
        <end position="167"/>
    </location>
</feature>
<organism evidence="3 4">
    <name type="scientific">Dokdonia ponticola</name>
    <dbReference type="NCBI Taxonomy" id="2041041"/>
    <lineage>
        <taxon>Bacteria</taxon>
        <taxon>Pseudomonadati</taxon>
        <taxon>Bacteroidota</taxon>
        <taxon>Flavobacteriia</taxon>
        <taxon>Flavobacteriales</taxon>
        <taxon>Flavobacteriaceae</taxon>
        <taxon>Dokdonia</taxon>
    </lineage>
</organism>
<feature type="transmembrane region" description="Helical" evidence="1">
    <location>
        <begin position="107"/>
        <end position="131"/>
    </location>
</feature>
<feature type="transmembrane region" description="Helical" evidence="1">
    <location>
        <begin position="66"/>
        <end position="86"/>
    </location>
</feature>
<feature type="transmembrane region" description="Helical" evidence="1">
    <location>
        <begin position="360"/>
        <end position="379"/>
    </location>
</feature>
<dbReference type="RefSeq" id="WP_379976531.1">
    <property type="nucleotide sequence ID" value="NZ_JBHSFV010000001.1"/>
</dbReference>
<evidence type="ECO:0000256" key="1">
    <source>
        <dbReference type="SAM" id="Phobius"/>
    </source>
</evidence>
<reference evidence="4" key="1">
    <citation type="journal article" date="2019" name="Int. J. Syst. Evol. Microbiol.">
        <title>The Global Catalogue of Microorganisms (GCM) 10K type strain sequencing project: providing services to taxonomists for standard genome sequencing and annotation.</title>
        <authorList>
            <consortium name="The Broad Institute Genomics Platform"/>
            <consortium name="The Broad Institute Genome Sequencing Center for Infectious Disease"/>
            <person name="Wu L."/>
            <person name="Ma J."/>
        </authorList>
    </citation>
    <scope>NUCLEOTIDE SEQUENCE [LARGE SCALE GENOMIC DNA]</scope>
    <source>
        <strain evidence="4">YJ-61-S</strain>
    </source>
</reference>
<keyword evidence="1" id="KW-0472">Membrane</keyword>
<evidence type="ECO:0000313" key="4">
    <source>
        <dbReference type="Proteomes" id="UP001596043"/>
    </source>
</evidence>
<dbReference type="PANTHER" id="PTHR30590">
    <property type="entry name" value="INNER MEMBRANE PROTEIN"/>
    <property type="match status" value="1"/>
</dbReference>
<comment type="caution">
    <text evidence="3">The sequence shown here is derived from an EMBL/GenBank/DDBJ whole genome shotgun (WGS) entry which is preliminary data.</text>
</comment>
<feature type="transmembrane region" description="Helical" evidence="1">
    <location>
        <begin position="210"/>
        <end position="231"/>
    </location>
</feature>
<keyword evidence="1" id="KW-0812">Transmembrane</keyword>
<gene>
    <name evidence="3" type="ORF">ACFO3O_00375</name>
</gene>
<protein>
    <submittedName>
        <fullName evidence="3">DUF418 domain-containing protein</fullName>
    </submittedName>
</protein>
<dbReference type="EMBL" id="JBHSFV010000001">
    <property type="protein sequence ID" value="MFC4632343.1"/>
    <property type="molecule type" value="Genomic_DNA"/>
</dbReference>
<dbReference type="InterPro" id="IPR052529">
    <property type="entry name" value="Bact_Transport_Assoc"/>
</dbReference>
<accession>A0ABV9HS58</accession>
<evidence type="ECO:0000313" key="3">
    <source>
        <dbReference type="EMBL" id="MFC4632343.1"/>
    </source>
</evidence>
<proteinExistence type="predicted"/>
<keyword evidence="4" id="KW-1185">Reference proteome</keyword>
<feature type="transmembrane region" description="Helical" evidence="1">
    <location>
        <begin position="251"/>
        <end position="271"/>
    </location>
</feature>
<sequence length="402" mass="46994">MSTPQEIHHAPLQNRIIQLDILRGFALLGIFVVNIEIMNCVFMNQDAFSQQWTSSLDRLMVRIQQLFFYGKFFPIFSLLFGIGISIQWMSLKRKGISIAFFYRRMGALFLFGVAHILFLWSGDVIHIYALMGLGTLLFVQWTPKQLLILALIVFLFPFYGLLFEWIVSGIGYQAERYLEAYTSESIVTTIREGTYFEGMQLRIQEYKSNVNVLLVSLMPIAFTMFILGLTIGKKGWLHDIPTWICRIKKPILWMAVLSNLYRLFFLFFLWETDIWSAPIWRSIFIYAMHLCDTLMALFMVWLVAYGYQYSFWKKLLSPLQYAGRMALTNYLLQSLIGLFIFSSLGLGWYQTLSPSQTMGLAIMVFTAQVFFSKIWLHFFKYGPLEWVWRCISYGKVLAIKKS</sequence>
<evidence type="ECO:0000259" key="2">
    <source>
        <dbReference type="Pfam" id="PF04235"/>
    </source>
</evidence>
<feature type="domain" description="DUF418" evidence="2">
    <location>
        <begin position="232"/>
        <end position="395"/>
    </location>
</feature>
<dbReference type="PANTHER" id="PTHR30590:SF3">
    <property type="entry name" value="HYPOTHETICAL MEMBRANE SPANNING PROTEIN"/>
    <property type="match status" value="1"/>
</dbReference>
<dbReference type="InterPro" id="IPR007349">
    <property type="entry name" value="DUF418"/>
</dbReference>
<feature type="transmembrane region" description="Helical" evidence="1">
    <location>
        <begin position="21"/>
        <end position="44"/>
    </location>
</feature>
<keyword evidence="1" id="KW-1133">Transmembrane helix</keyword>
<dbReference type="Pfam" id="PF04235">
    <property type="entry name" value="DUF418"/>
    <property type="match status" value="1"/>
</dbReference>
<name>A0ABV9HS58_9FLAO</name>
<dbReference type="Proteomes" id="UP001596043">
    <property type="component" value="Unassembled WGS sequence"/>
</dbReference>
<feature type="transmembrane region" description="Helical" evidence="1">
    <location>
        <begin position="327"/>
        <end position="348"/>
    </location>
</feature>